<organism evidence="1 2">
    <name type="scientific">Giardia muris</name>
    <dbReference type="NCBI Taxonomy" id="5742"/>
    <lineage>
        <taxon>Eukaryota</taxon>
        <taxon>Metamonada</taxon>
        <taxon>Diplomonadida</taxon>
        <taxon>Hexamitidae</taxon>
        <taxon>Giardiinae</taxon>
        <taxon>Giardia</taxon>
    </lineage>
</organism>
<dbReference type="InterPro" id="IPR008658">
    <property type="entry name" value="KAP3"/>
</dbReference>
<dbReference type="PANTHER" id="PTHR15605">
    <property type="entry name" value="KINESIN-ASSOCIATED PROTEINS"/>
    <property type="match status" value="1"/>
</dbReference>
<dbReference type="EMBL" id="VDLU01000001">
    <property type="protein sequence ID" value="TNJ30401.1"/>
    <property type="molecule type" value="Genomic_DNA"/>
</dbReference>
<dbReference type="InterPro" id="IPR016024">
    <property type="entry name" value="ARM-type_fold"/>
</dbReference>
<evidence type="ECO:0000313" key="2">
    <source>
        <dbReference type="Proteomes" id="UP000315496"/>
    </source>
</evidence>
<proteinExistence type="predicted"/>
<dbReference type="GO" id="GO:0035869">
    <property type="term" value="C:ciliary transition zone"/>
    <property type="evidence" value="ECO:0007669"/>
    <property type="project" value="TreeGrafter"/>
</dbReference>
<evidence type="ECO:0000313" key="1">
    <source>
        <dbReference type="EMBL" id="TNJ30401.1"/>
    </source>
</evidence>
<dbReference type="GO" id="GO:0005930">
    <property type="term" value="C:axoneme"/>
    <property type="evidence" value="ECO:0007669"/>
    <property type="project" value="TreeGrafter"/>
</dbReference>
<dbReference type="Gene3D" id="1.25.10.10">
    <property type="entry name" value="Leucine-rich Repeat Variant"/>
    <property type="match status" value="1"/>
</dbReference>
<name>A0A4Z1TD07_GIAMU</name>
<dbReference type="GO" id="GO:0044782">
    <property type="term" value="P:cilium organization"/>
    <property type="evidence" value="ECO:0007669"/>
    <property type="project" value="TreeGrafter"/>
</dbReference>
<comment type="caution">
    <text evidence="1">The sequence shown here is derived from an EMBL/GenBank/DDBJ whole genome shotgun (WGS) entry which is preliminary data.</text>
</comment>
<dbReference type="GO" id="GO:0019894">
    <property type="term" value="F:kinesin binding"/>
    <property type="evidence" value="ECO:0007669"/>
    <property type="project" value="InterPro"/>
</dbReference>
<dbReference type="InterPro" id="IPR011989">
    <property type="entry name" value="ARM-like"/>
</dbReference>
<dbReference type="SUPFAM" id="SSF48371">
    <property type="entry name" value="ARM repeat"/>
    <property type="match status" value="1"/>
</dbReference>
<dbReference type="PANTHER" id="PTHR15605:SF2">
    <property type="entry name" value="KINESIN-ASSOCIATED PROTEIN 3"/>
    <property type="match status" value="1"/>
</dbReference>
<protein>
    <submittedName>
        <fullName evidence="1">Kinesin-associated protein</fullName>
    </submittedName>
</protein>
<reference evidence="1 2" key="1">
    <citation type="submission" date="2019-05" db="EMBL/GenBank/DDBJ databases">
        <title>The compact genome of Giardia muris reveals important steps in the evolution of intestinal protozoan parasites.</title>
        <authorList>
            <person name="Xu F."/>
            <person name="Jimenez-Gonzalez A."/>
            <person name="Einarsson E."/>
            <person name="Astvaldsson A."/>
            <person name="Peirasmaki D."/>
            <person name="Eckmann L."/>
            <person name="Andersson J.O."/>
            <person name="Svard S.G."/>
            <person name="Jerlstrom-Hultqvist J."/>
        </authorList>
    </citation>
    <scope>NUCLEOTIDE SEQUENCE [LARGE SCALE GENOMIC DNA]</scope>
    <source>
        <strain evidence="1 2">Roberts-Thomson</strain>
    </source>
</reference>
<sequence length="755" mass="84224">MQPISKKVIPGTIELDLLKRAIVVSYETVVIYADEEGQQKKQSKNGKKVFPISPFRQSDIPSIVDELVGNCSLFNQNNRDLLQCLLEALLENRDVGFGGEVSIAKLDRYMECFYDELPIKIEATHRIFKLCENPDNLPALASNTVLTSALTRSLCEDGSKSIVFATNICFIFFAISHYSAYGQLLLKHRISDALMRVVDQEERRYKAWCSRLSELKAEVTKASAAEKEALKHKYLEQYEKFKRMLQLQDRLLFAAMHTIVNLSEAASEANVEATHLLEVRRTIDKLAVFLKRRPINQPLIALTAVYLRRLSITAEGTDLILNTTIPAGIIRLVQDDQNGVVFEPLVRLMYNLSFDSRASHLLLESGILSSIQEHLLRFTRQLMALVAPGLADESYGEPTVEDLCKIIEEHQGRAENGTLDSLTNLIAITARFLYLFSADPMQLELFESTSIGKICIWLACLLLNPPLELVSLLVNLLISPAIAIPITTNGLLLPLARQAVRLNEPVLFLIFSNAAIHYPTFQKRHIADRSFAHIPVLIDVMMKHDESPDYIFGLLGAVATAPLKYLAQNPNVLRFIMGLIIQPDASEALRLEAITMLSNLFTSKTVIINPQHVSRLPDTLLTLLGKLDSELDYQGALLLCILKGIAHDDIRAAFMSIPDFIPAILRFLYTSDEVVQIPTLNAPRSQSASRTGGRRDATLVVKSSAPTFEARAASICSTLSALICDAIAAAEQDQAEKLQKLKFQRYNRALISALQ</sequence>
<dbReference type="SMART" id="SM01297">
    <property type="entry name" value="KAP"/>
    <property type="match status" value="1"/>
</dbReference>
<dbReference type="AlphaFoldDB" id="A0A4Z1TD07"/>
<dbReference type="GO" id="GO:0007018">
    <property type="term" value="P:microtubule-based movement"/>
    <property type="evidence" value="ECO:0007669"/>
    <property type="project" value="TreeGrafter"/>
</dbReference>
<dbReference type="Proteomes" id="UP000315496">
    <property type="component" value="Chromosome 1"/>
</dbReference>
<accession>A0A4Z1TD07</accession>
<dbReference type="VEuPathDB" id="GiardiaDB:GMRT_16106"/>
<dbReference type="GO" id="GO:0016939">
    <property type="term" value="C:kinesin II complex"/>
    <property type="evidence" value="ECO:0007669"/>
    <property type="project" value="TreeGrafter"/>
</dbReference>
<dbReference type="OrthoDB" id="10265679at2759"/>
<dbReference type="Pfam" id="PF05804">
    <property type="entry name" value="KAP"/>
    <property type="match status" value="1"/>
</dbReference>
<gene>
    <name evidence="1" type="ORF">GMRT_16106</name>
</gene>
<keyword evidence="2" id="KW-1185">Reference proteome</keyword>